<evidence type="ECO:0000313" key="1">
    <source>
        <dbReference type="EMBL" id="MBD1363356.1"/>
    </source>
</evidence>
<comment type="caution">
    <text evidence="1">The sequence shown here is derived from an EMBL/GenBank/DDBJ whole genome shotgun (WGS) entry which is preliminary data.</text>
</comment>
<dbReference type="SUPFAM" id="SSF50998">
    <property type="entry name" value="Quinoprotein alcohol dehydrogenase-like"/>
    <property type="match status" value="1"/>
</dbReference>
<dbReference type="InterPro" id="IPR011047">
    <property type="entry name" value="Quinoprotein_ADH-like_sf"/>
</dbReference>
<evidence type="ECO:0000313" key="2">
    <source>
        <dbReference type="Proteomes" id="UP000606600"/>
    </source>
</evidence>
<sequence>MIDKQANVIFLFDNVAGTINSYDYAADKPLKKLSLDIGLGYAAMGLIDSKTEIYAPTVDGWLFIIDAATLTVTDKIFVGGENVASAAVFGDKIAVSATERSQTYSYENNVKIYDRKTKKLIGRTAYYDNTHLLNLEGSSEFIDITFNITPTQLTYFKLDNDGKPIVKFEDKYHGDHNLDPTILKSFPDGKKFITGSHGTVYTSDLTFESDLNYYGTNYTDFAFNQPGTIIYCSELSNKSITAISYPAKTVLKSYVTKLQPLKLFRDDDSLICVSTENVYGYKAVIFIEKIKL</sequence>
<gene>
    <name evidence="1" type="ORF">IDJ77_05980</name>
</gene>
<dbReference type="Gene3D" id="2.130.10.10">
    <property type="entry name" value="YVTN repeat-like/Quinoprotein amine dehydrogenase"/>
    <property type="match status" value="1"/>
</dbReference>
<dbReference type="RefSeq" id="WP_191188035.1">
    <property type="nucleotide sequence ID" value="NZ_JACWMY010000003.1"/>
</dbReference>
<proteinExistence type="predicted"/>
<reference evidence="1 2" key="1">
    <citation type="submission" date="2020-09" db="EMBL/GenBank/DDBJ databases">
        <title>Novel species of Mucilaginibacter isolated from a glacier on the Tibetan Plateau.</title>
        <authorList>
            <person name="Liu Q."/>
            <person name="Xin Y.-H."/>
        </authorList>
    </citation>
    <scope>NUCLEOTIDE SEQUENCE [LARGE SCALE GENOMIC DNA]</scope>
    <source>
        <strain evidence="1 2">ZT4R22</strain>
    </source>
</reference>
<accession>A0ABR7WM06</accession>
<keyword evidence="2" id="KW-1185">Reference proteome</keyword>
<organism evidence="1 2">
    <name type="scientific">Mucilaginibacter pankratovii</name>
    <dbReference type="NCBI Taxonomy" id="2772110"/>
    <lineage>
        <taxon>Bacteria</taxon>
        <taxon>Pseudomonadati</taxon>
        <taxon>Bacteroidota</taxon>
        <taxon>Sphingobacteriia</taxon>
        <taxon>Sphingobacteriales</taxon>
        <taxon>Sphingobacteriaceae</taxon>
        <taxon>Mucilaginibacter</taxon>
    </lineage>
</organism>
<dbReference type="EMBL" id="JACWMY010000003">
    <property type="protein sequence ID" value="MBD1363356.1"/>
    <property type="molecule type" value="Genomic_DNA"/>
</dbReference>
<name>A0ABR7WM06_9SPHI</name>
<dbReference type="Proteomes" id="UP000606600">
    <property type="component" value="Unassembled WGS sequence"/>
</dbReference>
<dbReference type="InterPro" id="IPR015943">
    <property type="entry name" value="WD40/YVTN_repeat-like_dom_sf"/>
</dbReference>
<protein>
    <submittedName>
        <fullName evidence="1">Uncharacterized protein</fullName>
    </submittedName>
</protein>